<evidence type="ECO:0000256" key="1">
    <source>
        <dbReference type="SAM" id="MobiDB-lite"/>
    </source>
</evidence>
<feature type="region of interest" description="Disordered" evidence="1">
    <location>
        <begin position="33"/>
        <end position="62"/>
    </location>
</feature>
<dbReference type="AlphaFoldDB" id="A0AB39XRK3"/>
<evidence type="ECO:0000313" key="3">
    <source>
        <dbReference type="EMBL" id="XDV59800.1"/>
    </source>
</evidence>
<keyword evidence="2" id="KW-0732">Signal</keyword>
<dbReference type="EMBL" id="CP165734">
    <property type="protein sequence ID" value="XDV59800.1"/>
    <property type="molecule type" value="Genomic_DNA"/>
</dbReference>
<dbReference type="RefSeq" id="WP_369724912.1">
    <property type="nucleotide sequence ID" value="NZ_CP165734.1"/>
</dbReference>
<protein>
    <submittedName>
        <fullName evidence="3">Uncharacterized protein</fullName>
    </submittedName>
</protein>
<feature type="signal peptide" evidence="2">
    <location>
        <begin position="1"/>
        <end position="23"/>
    </location>
</feature>
<evidence type="ECO:0000256" key="2">
    <source>
        <dbReference type="SAM" id="SignalP"/>
    </source>
</evidence>
<accession>A0AB39XRK3</accession>
<sequence>MFRKLFVVAFAAAFAAAPLPVLAQGKKDSVVMGMTLEPPGSIPPTPPPRRLPKSPSTTSMRR</sequence>
<name>A0AB39XRK3_9BRAD</name>
<organism evidence="3">
    <name type="scientific">Bradyrhizobium sp. LLZ17</name>
    <dbReference type="NCBI Taxonomy" id="3239388"/>
    <lineage>
        <taxon>Bacteria</taxon>
        <taxon>Pseudomonadati</taxon>
        <taxon>Pseudomonadota</taxon>
        <taxon>Alphaproteobacteria</taxon>
        <taxon>Hyphomicrobiales</taxon>
        <taxon>Nitrobacteraceae</taxon>
        <taxon>Bradyrhizobium</taxon>
    </lineage>
</organism>
<feature type="chain" id="PRO_5044218694" evidence="2">
    <location>
        <begin position="24"/>
        <end position="62"/>
    </location>
</feature>
<proteinExistence type="predicted"/>
<feature type="compositionally biased region" description="Low complexity" evidence="1">
    <location>
        <begin position="53"/>
        <end position="62"/>
    </location>
</feature>
<gene>
    <name evidence="3" type="ORF">AB8Z38_10800</name>
</gene>
<reference evidence="3" key="1">
    <citation type="submission" date="2024-08" db="EMBL/GenBank/DDBJ databases">
        <authorList>
            <person name="Chaddad Z."/>
            <person name="Lamrabet M."/>
            <person name="Bouhnik O."/>
            <person name="Alami S."/>
            <person name="Wipf D."/>
            <person name="Courty P.E."/>
            <person name="Missbah El Idrissi M."/>
        </authorList>
    </citation>
    <scope>NUCLEOTIDE SEQUENCE</scope>
    <source>
        <strain evidence="3">LLZ17</strain>
    </source>
</reference>
<feature type="compositionally biased region" description="Pro residues" evidence="1">
    <location>
        <begin position="40"/>
        <end position="49"/>
    </location>
</feature>